<dbReference type="PANTHER" id="PTHR13617:SF14">
    <property type="entry name" value="PROTEIN ABHD18"/>
    <property type="match status" value="1"/>
</dbReference>
<dbReference type="AlphaFoldDB" id="I4B663"/>
<feature type="domain" description="Serine hydrolase" evidence="1">
    <location>
        <begin position="149"/>
        <end position="361"/>
    </location>
</feature>
<dbReference type="PANTHER" id="PTHR13617">
    <property type="entry name" value="PROTEIN ABHD18"/>
    <property type="match status" value="1"/>
</dbReference>
<organism evidence="2 3">
    <name type="scientific">Turneriella parva (strain ATCC BAA-1111 / DSM 21527 / NCTC 11395 / H)</name>
    <name type="common">Leptospira parva</name>
    <dbReference type="NCBI Taxonomy" id="869212"/>
    <lineage>
        <taxon>Bacteria</taxon>
        <taxon>Pseudomonadati</taxon>
        <taxon>Spirochaetota</taxon>
        <taxon>Spirochaetia</taxon>
        <taxon>Leptospirales</taxon>
        <taxon>Leptospiraceae</taxon>
        <taxon>Turneriella</taxon>
    </lineage>
</organism>
<sequence length="378" mass="43329">MHNSVLSRVKPHPEGGFAHDFKDKIMTGIGATADHFLRTFLSTRVLISNVPVIPQVMRPEYRKQWDFYASPKFIAEPQSFFLKPEPGEPVVRPADPMPLPIHDAIFEDILFPSEFQPLNPQYHAGDIFPMPQAASCARYIRHKTGDRPTIIVVHGYVLDGYNFNARLFEVAKFFRLGFNVLMYTMPYHGPRKAKNARFSGDGFMFFDVARIAENVRWSVHDLTRYVDFLESRSKMPIGMMGFSLGGFHTALMASLDKRLAFAIPVVPVITLFNVILQWQPSAAVIKGFLKVLSLNVDEINQLLLPVSPLARPPAIDHERLLIIAGTADRMAHPDHAHSLWHHWKHPKIYWFPGNHLVHFEKTHYMRQVVSFLRGLRLY</sequence>
<dbReference type="KEGG" id="tpx:Turpa_2124"/>
<gene>
    <name evidence="2" type="ordered locus">Turpa_2124</name>
</gene>
<dbReference type="STRING" id="869212.Turpa_2124"/>
<evidence type="ECO:0000313" key="2">
    <source>
        <dbReference type="EMBL" id="AFM12770.1"/>
    </source>
</evidence>
<dbReference type="SUPFAM" id="SSF53474">
    <property type="entry name" value="alpha/beta-Hydrolases"/>
    <property type="match status" value="1"/>
</dbReference>
<dbReference type="Gene3D" id="3.40.50.1820">
    <property type="entry name" value="alpha/beta hydrolase"/>
    <property type="match status" value="1"/>
</dbReference>
<dbReference type="InterPro" id="IPR029058">
    <property type="entry name" value="AB_hydrolase_fold"/>
</dbReference>
<evidence type="ECO:0000313" key="3">
    <source>
        <dbReference type="Proteomes" id="UP000006048"/>
    </source>
</evidence>
<evidence type="ECO:0000259" key="1">
    <source>
        <dbReference type="Pfam" id="PF03959"/>
    </source>
</evidence>
<accession>I4B663</accession>
<dbReference type="Proteomes" id="UP000006048">
    <property type="component" value="Chromosome"/>
</dbReference>
<name>I4B663_TURPD</name>
<dbReference type="OrthoDB" id="9783926at2"/>
<dbReference type="InterPro" id="IPR005645">
    <property type="entry name" value="FSH-like_dom"/>
</dbReference>
<dbReference type="EMBL" id="CP002959">
    <property type="protein sequence ID" value="AFM12770.1"/>
    <property type="molecule type" value="Genomic_DNA"/>
</dbReference>
<dbReference type="Pfam" id="PF03959">
    <property type="entry name" value="FSH1"/>
    <property type="match status" value="1"/>
</dbReference>
<protein>
    <recommendedName>
        <fullName evidence="1">Serine hydrolase domain-containing protein</fullName>
    </recommendedName>
</protein>
<keyword evidence="3" id="KW-1185">Reference proteome</keyword>
<dbReference type="RefSeq" id="WP_014803276.1">
    <property type="nucleotide sequence ID" value="NC_018020.1"/>
</dbReference>
<reference evidence="2 3" key="1">
    <citation type="submission" date="2012-06" db="EMBL/GenBank/DDBJ databases">
        <title>The complete chromosome of genome of Turneriella parva DSM 21527.</title>
        <authorList>
            <consortium name="US DOE Joint Genome Institute (JGI-PGF)"/>
            <person name="Lucas S."/>
            <person name="Han J."/>
            <person name="Lapidus A."/>
            <person name="Bruce D."/>
            <person name="Goodwin L."/>
            <person name="Pitluck S."/>
            <person name="Peters L."/>
            <person name="Kyrpides N."/>
            <person name="Mavromatis K."/>
            <person name="Ivanova N."/>
            <person name="Mikhailova N."/>
            <person name="Chertkov O."/>
            <person name="Detter J.C."/>
            <person name="Tapia R."/>
            <person name="Han C."/>
            <person name="Land M."/>
            <person name="Hauser L."/>
            <person name="Markowitz V."/>
            <person name="Cheng J.-F."/>
            <person name="Hugenholtz P."/>
            <person name="Woyke T."/>
            <person name="Wu D."/>
            <person name="Gronow S."/>
            <person name="Wellnitz S."/>
            <person name="Brambilla E."/>
            <person name="Klenk H.-P."/>
            <person name="Eisen J.A."/>
        </authorList>
    </citation>
    <scope>NUCLEOTIDE SEQUENCE [LARGE SCALE GENOMIC DNA]</scope>
    <source>
        <strain evidence="3">ATCC BAA-1111 / DSM 21527 / NCTC 11395 / H</strain>
    </source>
</reference>
<proteinExistence type="predicted"/>
<dbReference type="HOGENOM" id="CLU_731465_0_0_12"/>